<dbReference type="KEGG" id="aqu:109587205"/>
<comment type="subcellular location">
    <subcellularLocation>
        <location evidence="1">Membrane</location>
        <topology evidence="1">Multi-pass membrane protein</topology>
    </subcellularLocation>
</comment>
<feature type="transmembrane region" description="Helical" evidence="7">
    <location>
        <begin position="60"/>
        <end position="86"/>
    </location>
</feature>
<keyword evidence="6 7" id="KW-0012">Acyltransferase</keyword>
<feature type="transmembrane region" description="Helical" evidence="7">
    <location>
        <begin position="191"/>
        <end position="213"/>
    </location>
</feature>
<dbReference type="PROSITE" id="PS50216">
    <property type="entry name" value="DHHC"/>
    <property type="match status" value="1"/>
</dbReference>
<dbReference type="EnsemblMetazoa" id="Aqu2.1.41928_001">
    <property type="protein sequence ID" value="Aqu2.1.41928_001"/>
    <property type="gene ID" value="Aqu2.1.41928"/>
</dbReference>
<keyword evidence="10" id="KW-1185">Reference proteome</keyword>
<evidence type="ECO:0000256" key="5">
    <source>
        <dbReference type="ARBA" id="ARBA00023136"/>
    </source>
</evidence>
<dbReference type="PANTHER" id="PTHR12246">
    <property type="entry name" value="PALMITOYLTRANSFERASE ZDHHC16"/>
    <property type="match status" value="1"/>
</dbReference>
<dbReference type="OrthoDB" id="331948at2759"/>
<organism evidence="9">
    <name type="scientific">Amphimedon queenslandica</name>
    <name type="common">Sponge</name>
    <dbReference type="NCBI Taxonomy" id="400682"/>
    <lineage>
        <taxon>Eukaryota</taxon>
        <taxon>Metazoa</taxon>
        <taxon>Porifera</taxon>
        <taxon>Demospongiae</taxon>
        <taxon>Heteroscleromorpha</taxon>
        <taxon>Haplosclerida</taxon>
        <taxon>Niphatidae</taxon>
        <taxon>Amphimedon</taxon>
    </lineage>
</organism>
<dbReference type="Proteomes" id="UP000007879">
    <property type="component" value="Unassembled WGS sequence"/>
</dbReference>
<evidence type="ECO:0000256" key="1">
    <source>
        <dbReference type="ARBA" id="ARBA00004141"/>
    </source>
</evidence>
<comment type="domain">
    <text evidence="7">The DHHC domain is required for palmitoyltransferase activity.</text>
</comment>
<dbReference type="InterPro" id="IPR001594">
    <property type="entry name" value="Palmitoyltrfase_DHHC"/>
</dbReference>
<evidence type="ECO:0000256" key="3">
    <source>
        <dbReference type="ARBA" id="ARBA00022692"/>
    </source>
</evidence>
<dbReference type="GO" id="GO:0019706">
    <property type="term" value="F:protein-cysteine S-palmitoyltransferase activity"/>
    <property type="evidence" value="ECO:0007669"/>
    <property type="project" value="UniProtKB-EC"/>
</dbReference>
<dbReference type="InParanoid" id="A0A1X7VR75"/>
<evidence type="ECO:0000256" key="4">
    <source>
        <dbReference type="ARBA" id="ARBA00022989"/>
    </source>
</evidence>
<dbReference type="GO" id="GO:0016020">
    <property type="term" value="C:membrane"/>
    <property type="evidence" value="ECO:0007669"/>
    <property type="project" value="UniProtKB-SubCell"/>
</dbReference>
<name>A0A1X7VR75_AMPQE</name>
<gene>
    <name evidence="9" type="primary">109587205</name>
</gene>
<dbReference type="InterPro" id="IPR039859">
    <property type="entry name" value="PFA4/ZDH16/20/ERF2-like"/>
</dbReference>
<dbReference type="STRING" id="400682.A0A1X7VR75"/>
<feature type="domain" description="Palmitoyltransferase DHHC" evidence="8">
    <location>
        <begin position="143"/>
        <end position="292"/>
    </location>
</feature>
<dbReference type="EnsemblMetazoa" id="XM_020003443.1">
    <property type="protein sequence ID" value="XP_019859002.1"/>
    <property type="gene ID" value="LOC109587205"/>
</dbReference>
<comment type="catalytic activity">
    <reaction evidence="7">
        <text>L-cysteinyl-[protein] + hexadecanoyl-CoA = S-hexadecanoyl-L-cysteinyl-[protein] + CoA</text>
        <dbReference type="Rhea" id="RHEA:36683"/>
        <dbReference type="Rhea" id="RHEA-COMP:10131"/>
        <dbReference type="Rhea" id="RHEA-COMP:11032"/>
        <dbReference type="ChEBI" id="CHEBI:29950"/>
        <dbReference type="ChEBI" id="CHEBI:57287"/>
        <dbReference type="ChEBI" id="CHEBI:57379"/>
        <dbReference type="ChEBI" id="CHEBI:74151"/>
        <dbReference type="EC" id="2.3.1.225"/>
    </reaction>
</comment>
<keyword evidence="3 7" id="KW-0812">Transmembrane</keyword>
<evidence type="ECO:0000256" key="7">
    <source>
        <dbReference type="RuleBase" id="RU079119"/>
    </source>
</evidence>
<keyword evidence="2 7" id="KW-0808">Transferase</keyword>
<evidence type="ECO:0000313" key="10">
    <source>
        <dbReference type="Proteomes" id="UP000007879"/>
    </source>
</evidence>
<dbReference type="EC" id="2.3.1.225" evidence="7"/>
<keyword evidence="5 7" id="KW-0472">Membrane</keyword>
<protein>
    <recommendedName>
        <fullName evidence="7">Palmitoyltransferase</fullName>
        <ecNumber evidence="7">2.3.1.225</ecNumber>
    </recommendedName>
</protein>
<accession>A0A1X7VR75</accession>
<sequence>MRRLRIFKRFHCSSFISLIKGWTRSCCLPCLSLSRSPRGGHLEWMAACCDPFFDYCERSVWLIGMFCFILVIFGISLVVFTFYSYMVPFLYKTESGPIFTFYFIYGHYLLINITFHYFKGVYTDPGKSIKGSGVKLTDLQIKNGWKTCYKCDARKPPRAHHCRICGKCVFKMDHHCPWMFNCVGQYNHRHFMLFIIFMWLGVCYVVHCSWTRVVAGMQFDRGFLKSIFDTLGMAAGIERARDYPLDHRGQESFLVIVVFFICFGVAIALLLLGGWNMYLIGRGETAIEFYTNKRDASECKRAGKKFVNPYNHGFKKNWYLFLGLNTRRSFLCHVLLPSGHAPIEDGMDWLRCDAPPTSNGLASSNV</sequence>
<reference evidence="9" key="2">
    <citation type="submission" date="2017-05" db="UniProtKB">
        <authorList>
            <consortium name="EnsemblMetazoa"/>
        </authorList>
    </citation>
    <scope>IDENTIFICATION</scope>
</reference>
<feature type="transmembrane region" description="Helical" evidence="7">
    <location>
        <begin position="253"/>
        <end position="272"/>
    </location>
</feature>
<proteinExistence type="inferred from homology"/>
<keyword evidence="4 7" id="KW-1133">Transmembrane helix</keyword>
<evidence type="ECO:0000256" key="6">
    <source>
        <dbReference type="ARBA" id="ARBA00023315"/>
    </source>
</evidence>
<evidence type="ECO:0000313" key="9">
    <source>
        <dbReference type="EnsemblMetazoa" id="Aqu2.1.41928_001"/>
    </source>
</evidence>
<dbReference type="Pfam" id="PF01529">
    <property type="entry name" value="DHHC"/>
    <property type="match status" value="1"/>
</dbReference>
<evidence type="ECO:0000256" key="2">
    <source>
        <dbReference type="ARBA" id="ARBA00022679"/>
    </source>
</evidence>
<reference evidence="10" key="1">
    <citation type="journal article" date="2010" name="Nature">
        <title>The Amphimedon queenslandica genome and the evolution of animal complexity.</title>
        <authorList>
            <person name="Srivastava M."/>
            <person name="Simakov O."/>
            <person name="Chapman J."/>
            <person name="Fahey B."/>
            <person name="Gauthier M.E."/>
            <person name="Mitros T."/>
            <person name="Richards G.S."/>
            <person name="Conaco C."/>
            <person name="Dacre M."/>
            <person name="Hellsten U."/>
            <person name="Larroux C."/>
            <person name="Putnam N.H."/>
            <person name="Stanke M."/>
            <person name="Adamska M."/>
            <person name="Darling A."/>
            <person name="Degnan S.M."/>
            <person name="Oakley T.H."/>
            <person name="Plachetzki D.C."/>
            <person name="Zhai Y."/>
            <person name="Adamski M."/>
            <person name="Calcino A."/>
            <person name="Cummins S.F."/>
            <person name="Goodstein D.M."/>
            <person name="Harris C."/>
            <person name="Jackson D.J."/>
            <person name="Leys S.P."/>
            <person name="Shu S."/>
            <person name="Woodcroft B.J."/>
            <person name="Vervoort M."/>
            <person name="Kosik K.S."/>
            <person name="Manning G."/>
            <person name="Degnan B.M."/>
            <person name="Rokhsar D.S."/>
        </authorList>
    </citation>
    <scope>NUCLEOTIDE SEQUENCE [LARGE SCALE GENOMIC DNA]</scope>
</reference>
<dbReference type="AlphaFoldDB" id="A0A1X7VR75"/>
<evidence type="ECO:0000259" key="8">
    <source>
        <dbReference type="Pfam" id="PF01529"/>
    </source>
</evidence>
<comment type="similarity">
    <text evidence="7">Belongs to the DHHC palmitoyltransferase family.</text>
</comment>
<feature type="transmembrane region" description="Helical" evidence="7">
    <location>
        <begin position="98"/>
        <end position="118"/>
    </location>
</feature>